<evidence type="ECO:0000256" key="12">
    <source>
        <dbReference type="ARBA" id="ARBA00023209"/>
    </source>
</evidence>
<keyword evidence="10" id="KW-0443">Lipid metabolism</keyword>
<feature type="transmembrane region" description="Helical" evidence="15">
    <location>
        <begin position="223"/>
        <end position="243"/>
    </location>
</feature>
<evidence type="ECO:0000256" key="11">
    <source>
        <dbReference type="ARBA" id="ARBA00023136"/>
    </source>
</evidence>
<keyword evidence="9 15" id="KW-1133">Transmembrane helix</keyword>
<keyword evidence="13" id="KW-1208">Phospholipid metabolism</keyword>
<evidence type="ECO:0000256" key="6">
    <source>
        <dbReference type="ARBA" id="ARBA00022516"/>
    </source>
</evidence>
<comment type="similarity">
    <text evidence="3">Belongs to the CDP-alcohol phosphatidyltransferase class-I family.</text>
</comment>
<comment type="caution">
    <text evidence="16">The sequence shown here is derived from an EMBL/GenBank/DDBJ whole genome shotgun (WGS) entry which is preliminary data.</text>
</comment>
<reference evidence="16" key="1">
    <citation type="journal article" date="2015" name="Proc. Natl. Acad. Sci. U.S.A.">
        <title>Networks of energetic and metabolic interactions define dynamics in microbial communities.</title>
        <authorList>
            <person name="Embree M."/>
            <person name="Liu J.K."/>
            <person name="Al-Bassam M.M."/>
            <person name="Zengler K."/>
        </authorList>
    </citation>
    <scope>NUCLEOTIDE SEQUENCE</scope>
</reference>
<feature type="transmembrane region" description="Helical" evidence="15">
    <location>
        <begin position="105"/>
        <end position="122"/>
    </location>
</feature>
<gene>
    <name evidence="16" type="ORF">ASZ90_005774</name>
</gene>
<organism evidence="16">
    <name type="scientific">hydrocarbon metagenome</name>
    <dbReference type="NCBI Taxonomy" id="938273"/>
    <lineage>
        <taxon>unclassified sequences</taxon>
        <taxon>metagenomes</taxon>
        <taxon>ecological metagenomes</taxon>
    </lineage>
</organism>
<evidence type="ECO:0000256" key="8">
    <source>
        <dbReference type="ARBA" id="ARBA00022692"/>
    </source>
</evidence>
<dbReference type="EMBL" id="LNQE01000849">
    <property type="protein sequence ID" value="KUG24397.1"/>
    <property type="molecule type" value="Genomic_DNA"/>
</dbReference>
<keyword evidence="7 16" id="KW-0808">Transferase</keyword>
<feature type="transmembrane region" description="Helical" evidence="15">
    <location>
        <begin position="16"/>
        <end position="36"/>
    </location>
</feature>
<accession>A0A0W8FU16</accession>
<evidence type="ECO:0000256" key="5">
    <source>
        <dbReference type="ARBA" id="ARBA00017171"/>
    </source>
</evidence>
<name>A0A0W8FU16_9ZZZZ</name>
<dbReference type="GO" id="GO:0008654">
    <property type="term" value="P:phospholipid biosynthetic process"/>
    <property type="evidence" value="ECO:0007669"/>
    <property type="project" value="UniProtKB-KW"/>
</dbReference>
<evidence type="ECO:0000256" key="15">
    <source>
        <dbReference type="SAM" id="Phobius"/>
    </source>
</evidence>
<keyword evidence="12" id="KW-0594">Phospholipid biosynthesis</keyword>
<protein>
    <recommendedName>
        <fullName evidence="5">CDP-diacylglycerol--serine O-phosphatidyltransferase</fullName>
        <ecNumber evidence="4">2.7.8.8</ecNumber>
    </recommendedName>
    <alternativeName>
        <fullName evidence="14">Phosphatidylserine synthase</fullName>
    </alternativeName>
</protein>
<dbReference type="GO" id="GO:0016020">
    <property type="term" value="C:membrane"/>
    <property type="evidence" value="ECO:0007669"/>
    <property type="project" value="InterPro"/>
</dbReference>
<sequence length="254" mass="28628">MNAEISPRKTRIKKGIYILPNLFTSASLFCGFYSIIASYKEHFVPASIAILFAVLFDGLDGRIARLTNTTSKFGAEYDSLADVIAFGVAPSLLAYCWAMSIYGKWGWLVAFLFVLCGALRLARYNIQIGIIESSVFNGLPIPAAASVIATTVIFFSSDYVGVEGTFHNIFIMIFVIILSLLMVSSIKYYSFKDMKLLTRKPFTIFFWLVVLSIVIVAEPELMFFVFILGYALSGPIWWVVKFVKRYEEKKKNIQ</sequence>
<dbReference type="AlphaFoldDB" id="A0A0W8FU16"/>
<evidence type="ECO:0000256" key="14">
    <source>
        <dbReference type="ARBA" id="ARBA00032361"/>
    </source>
</evidence>
<feature type="transmembrane region" description="Helical" evidence="15">
    <location>
        <begin position="169"/>
        <end position="189"/>
    </location>
</feature>
<dbReference type="PANTHER" id="PTHR14269">
    <property type="entry name" value="CDP-DIACYLGLYCEROL--GLYCEROL-3-PHOSPHATE 3-PHOSPHATIDYLTRANSFERASE-RELATED"/>
    <property type="match status" value="1"/>
</dbReference>
<feature type="transmembrane region" description="Helical" evidence="15">
    <location>
        <begin position="80"/>
        <end position="99"/>
    </location>
</feature>
<dbReference type="GO" id="GO:0003882">
    <property type="term" value="F:CDP-diacylglycerol-serine O-phosphatidyltransferase activity"/>
    <property type="evidence" value="ECO:0007669"/>
    <property type="project" value="UniProtKB-EC"/>
</dbReference>
<dbReference type="InterPro" id="IPR050324">
    <property type="entry name" value="CDP-alcohol_PTase-I"/>
</dbReference>
<evidence type="ECO:0000313" key="16">
    <source>
        <dbReference type="EMBL" id="KUG24397.1"/>
    </source>
</evidence>
<feature type="transmembrane region" description="Helical" evidence="15">
    <location>
        <begin position="42"/>
        <end position="59"/>
    </location>
</feature>
<evidence type="ECO:0000256" key="10">
    <source>
        <dbReference type="ARBA" id="ARBA00023098"/>
    </source>
</evidence>
<dbReference type="Pfam" id="PF01066">
    <property type="entry name" value="CDP-OH_P_transf"/>
    <property type="match status" value="1"/>
</dbReference>
<keyword evidence="6" id="KW-0444">Lipid biosynthesis</keyword>
<dbReference type="InterPro" id="IPR000462">
    <property type="entry name" value="CDP-OH_P_trans"/>
</dbReference>
<keyword evidence="11 15" id="KW-0472">Membrane</keyword>
<dbReference type="Gene3D" id="1.20.120.1760">
    <property type="match status" value="1"/>
</dbReference>
<dbReference type="PROSITE" id="PS00379">
    <property type="entry name" value="CDP_ALCOHOL_P_TRANSF"/>
    <property type="match status" value="1"/>
</dbReference>
<dbReference type="PANTHER" id="PTHR14269:SF61">
    <property type="entry name" value="CDP-DIACYLGLYCEROL--SERINE O-PHOSPHATIDYLTRANSFERASE"/>
    <property type="match status" value="1"/>
</dbReference>
<evidence type="ECO:0000256" key="7">
    <source>
        <dbReference type="ARBA" id="ARBA00022679"/>
    </source>
</evidence>
<evidence type="ECO:0000256" key="4">
    <source>
        <dbReference type="ARBA" id="ARBA00013174"/>
    </source>
</evidence>
<evidence type="ECO:0000256" key="13">
    <source>
        <dbReference type="ARBA" id="ARBA00023264"/>
    </source>
</evidence>
<dbReference type="NCBIfam" id="TIGR00473">
    <property type="entry name" value="pssA"/>
    <property type="match status" value="1"/>
</dbReference>
<evidence type="ECO:0000256" key="3">
    <source>
        <dbReference type="ARBA" id="ARBA00010441"/>
    </source>
</evidence>
<dbReference type="InterPro" id="IPR043130">
    <property type="entry name" value="CDP-OH_PTrfase_TM_dom"/>
</dbReference>
<comment type="subcellular location">
    <subcellularLocation>
        <location evidence="2">Endomembrane system</location>
        <topology evidence="2">Multi-pass membrane protein</topology>
    </subcellularLocation>
</comment>
<dbReference type="InterPro" id="IPR004533">
    <property type="entry name" value="CDP-diaglyc--ser_O-PTrfase"/>
</dbReference>
<feature type="transmembrane region" description="Helical" evidence="15">
    <location>
        <begin position="134"/>
        <end position="157"/>
    </location>
</feature>
<evidence type="ECO:0000256" key="2">
    <source>
        <dbReference type="ARBA" id="ARBA00004127"/>
    </source>
</evidence>
<proteinExistence type="inferred from homology"/>
<comment type="catalytic activity">
    <reaction evidence="1">
        <text>a CDP-1,2-diacyl-sn-glycerol + L-serine = a 1,2-diacyl-sn-glycero-3-phospho-L-serine + CMP + H(+)</text>
        <dbReference type="Rhea" id="RHEA:16913"/>
        <dbReference type="ChEBI" id="CHEBI:15378"/>
        <dbReference type="ChEBI" id="CHEBI:33384"/>
        <dbReference type="ChEBI" id="CHEBI:57262"/>
        <dbReference type="ChEBI" id="CHEBI:58332"/>
        <dbReference type="ChEBI" id="CHEBI:60377"/>
        <dbReference type="EC" id="2.7.8.8"/>
    </reaction>
</comment>
<keyword evidence="8 15" id="KW-0812">Transmembrane</keyword>
<dbReference type="InterPro" id="IPR048254">
    <property type="entry name" value="CDP_ALCOHOL_P_TRANSF_CS"/>
</dbReference>
<feature type="transmembrane region" description="Helical" evidence="15">
    <location>
        <begin position="201"/>
        <end position="217"/>
    </location>
</feature>
<dbReference type="EC" id="2.7.8.8" evidence="4"/>
<evidence type="ECO:0000256" key="9">
    <source>
        <dbReference type="ARBA" id="ARBA00022989"/>
    </source>
</evidence>
<evidence type="ECO:0000256" key="1">
    <source>
        <dbReference type="ARBA" id="ARBA00000287"/>
    </source>
</evidence>
<dbReference type="GO" id="GO:0012505">
    <property type="term" value="C:endomembrane system"/>
    <property type="evidence" value="ECO:0007669"/>
    <property type="project" value="UniProtKB-SubCell"/>
</dbReference>